<dbReference type="PANTHER" id="PTHR10257:SF3">
    <property type="entry name" value="SERINE_THREONINE-PROTEIN PHOSPHATASE 2A 56 KDA REGULATORY SUBUNIT GAMMA ISOFORM"/>
    <property type="match status" value="1"/>
</dbReference>
<dbReference type="GO" id="GO:0005829">
    <property type="term" value="C:cytosol"/>
    <property type="evidence" value="ECO:0007669"/>
    <property type="project" value="TreeGrafter"/>
</dbReference>
<dbReference type="InterPro" id="IPR011989">
    <property type="entry name" value="ARM-like"/>
</dbReference>
<dbReference type="GO" id="GO:0007165">
    <property type="term" value="P:signal transduction"/>
    <property type="evidence" value="ECO:0007669"/>
    <property type="project" value="InterPro"/>
</dbReference>
<evidence type="ECO:0000313" key="3">
    <source>
        <dbReference type="EMBL" id="CAA9996612.1"/>
    </source>
</evidence>
<feature type="repeat" description="ANK" evidence="2">
    <location>
        <begin position="101"/>
        <end position="133"/>
    </location>
</feature>
<evidence type="ECO:0000256" key="1">
    <source>
        <dbReference type="ARBA" id="ARBA00009745"/>
    </source>
</evidence>
<organism evidence="3 4">
    <name type="scientific">Nesidiocoris tenuis</name>
    <dbReference type="NCBI Taxonomy" id="355587"/>
    <lineage>
        <taxon>Eukaryota</taxon>
        <taxon>Metazoa</taxon>
        <taxon>Ecdysozoa</taxon>
        <taxon>Arthropoda</taxon>
        <taxon>Hexapoda</taxon>
        <taxon>Insecta</taxon>
        <taxon>Pterygota</taxon>
        <taxon>Neoptera</taxon>
        <taxon>Paraneoptera</taxon>
        <taxon>Hemiptera</taxon>
        <taxon>Heteroptera</taxon>
        <taxon>Panheteroptera</taxon>
        <taxon>Cimicomorpha</taxon>
        <taxon>Miridae</taxon>
        <taxon>Dicyphina</taxon>
        <taxon>Nesidiocoris</taxon>
    </lineage>
</organism>
<protein>
    <submittedName>
        <fullName evidence="3">Uncharacterized protein</fullName>
    </submittedName>
</protein>
<dbReference type="InterPro" id="IPR002554">
    <property type="entry name" value="PP2A_B56"/>
</dbReference>
<dbReference type="PROSITE" id="PS50297">
    <property type="entry name" value="ANK_REP_REGION"/>
    <property type="match status" value="2"/>
</dbReference>
<name>A0A6H5G3I1_9HEMI</name>
<dbReference type="GO" id="GO:0072542">
    <property type="term" value="F:protein phosphatase activator activity"/>
    <property type="evidence" value="ECO:0007669"/>
    <property type="project" value="TreeGrafter"/>
</dbReference>
<dbReference type="Proteomes" id="UP000479000">
    <property type="component" value="Unassembled WGS sequence"/>
</dbReference>
<accession>A0A6H5G3I1</accession>
<comment type="similarity">
    <text evidence="1">Belongs to the phosphatase 2A regulatory subunit B56 family.</text>
</comment>
<feature type="repeat" description="ANK" evidence="2">
    <location>
        <begin position="68"/>
        <end position="100"/>
    </location>
</feature>
<reference evidence="3 4" key="1">
    <citation type="submission" date="2020-02" db="EMBL/GenBank/DDBJ databases">
        <authorList>
            <person name="Ferguson B K."/>
        </authorList>
    </citation>
    <scope>NUCLEOTIDE SEQUENCE [LARGE SCALE GENOMIC DNA]</scope>
</reference>
<gene>
    <name evidence="3" type="ORF">NTEN_LOCUS3099</name>
</gene>
<dbReference type="OrthoDB" id="10264446at2759"/>
<dbReference type="Gene3D" id="1.25.40.20">
    <property type="entry name" value="Ankyrin repeat-containing domain"/>
    <property type="match status" value="1"/>
</dbReference>
<dbReference type="Pfam" id="PF01603">
    <property type="entry name" value="B56"/>
    <property type="match status" value="1"/>
</dbReference>
<keyword evidence="4" id="KW-1185">Reference proteome</keyword>
<dbReference type="Pfam" id="PF12796">
    <property type="entry name" value="Ank_2"/>
    <property type="match status" value="1"/>
</dbReference>
<dbReference type="AlphaFoldDB" id="A0A6H5G3I1"/>
<dbReference type="FunFam" id="1.25.10.10:FF:000389">
    <property type="entry name" value="Serine/threonine-protein phosphatase 2A 56 kDa regulatory subunit"/>
    <property type="match status" value="1"/>
</dbReference>
<evidence type="ECO:0000256" key="2">
    <source>
        <dbReference type="PROSITE-ProRule" id="PRU00023"/>
    </source>
</evidence>
<dbReference type="InterPro" id="IPR036770">
    <property type="entry name" value="Ankyrin_rpt-contain_sf"/>
</dbReference>
<dbReference type="PANTHER" id="PTHR10257">
    <property type="entry name" value="SERINE/THREONINE PROTEIN PHOSPHATASE 2A PP2A REGULATORY SUBUNIT B"/>
    <property type="match status" value="1"/>
</dbReference>
<dbReference type="InterPro" id="IPR016024">
    <property type="entry name" value="ARM-type_fold"/>
</dbReference>
<keyword evidence="2" id="KW-0040">ANK repeat</keyword>
<dbReference type="Gene3D" id="1.25.10.10">
    <property type="entry name" value="Leucine-rich Repeat Variant"/>
    <property type="match status" value="1"/>
</dbReference>
<dbReference type="PROSITE" id="PS50088">
    <property type="entry name" value="ANK_REPEAT"/>
    <property type="match status" value="3"/>
</dbReference>
<sequence>MNVKFESNVDTYLGNFNSKPHDGTVPGPVNEIDDDDLTALMWSAAYGQYSNAELLIKNGANVELKGKSSETALHLAAAGGHHDVIKLLISHGAQVNEMDEDGNTPLMYAVYGDHPHAVDELLHHGANMFMANAENVMPYSLAVERECNEVGRSDLTGCIIRKVHSKLRSVCPFSIGLGLGRSSFGHTKLLFSITLNRKMEKQIESASNPKVEQQQPIITQPDDEVGYTVLHGELVKPPPVTPITKVKQINTPLVKKEKRHSSRFTISKNRELQKLPLLKGEKSFCRFLKFLPKFRFCFKLIPTSRQYPSLILRSVKQLCCFLANPTSVLLDQDFGHVINMIETYQLLSTYDFPLNTEINFYSRRFLESSDFSPNIAKKYIDQRFVMQLLELFDSEDPRERDFLKTTLHRIYGKFLGLRAYIRKQINNIFYSFIYETEHHNGIAELLEILGSIINGFALPLKEEHKIFLLKVLLPLHKVKSLSVYHPQLAYCVVQFLEKDPSLTEPVIKCLLKFWPKTHSPKEVMFLNELEEILDVIEPAEFQKVMVPLFMQLAKCVSSPHFQVAERALYYWNNEYIMSLISDNAFTILPIMFPSLYKNSKTHWNKTIHGLIYNALKLFMEMNHKLVDECTQQYKQERQREKDKLKDREFFWMRIEDLAMKNPNYNPHDNDNFSSLTDAVNSLSAGDHEDIDLSYEKIEAEAKEARMKGYNKDKPLLRMKSELPHDNFTVQALNDHKRADEFFTQLDGNKWASS</sequence>
<feature type="repeat" description="ANK" evidence="2">
    <location>
        <begin position="35"/>
        <end position="67"/>
    </location>
</feature>
<evidence type="ECO:0000313" key="4">
    <source>
        <dbReference type="Proteomes" id="UP000479000"/>
    </source>
</evidence>
<dbReference type="InterPro" id="IPR002110">
    <property type="entry name" value="Ankyrin_rpt"/>
</dbReference>
<dbReference type="EMBL" id="CADCXU010004685">
    <property type="protein sequence ID" value="CAA9996612.1"/>
    <property type="molecule type" value="Genomic_DNA"/>
</dbReference>
<dbReference type="SUPFAM" id="SSF48403">
    <property type="entry name" value="Ankyrin repeat"/>
    <property type="match status" value="1"/>
</dbReference>
<dbReference type="GO" id="GO:0005634">
    <property type="term" value="C:nucleus"/>
    <property type="evidence" value="ECO:0007669"/>
    <property type="project" value="TreeGrafter"/>
</dbReference>
<dbReference type="GO" id="GO:0000159">
    <property type="term" value="C:protein phosphatase type 2A complex"/>
    <property type="evidence" value="ECO:0007669"/>
    <property type="project" value="InterPro"/>
</dbReference>
<dbReference type="SUPFAM" id="SSF48371">
    <property type="entry name" value="ARM repeat"/>
    <property type="match status" value="1"/>
</dbReference>
<dbReference type="SMART" id="SM00248">
    <property type="entry name" value="ANK"/>
    <property type="match status" value="3"/>
</dbReference>
<proteinExistence type="inferred from homology"/>